<dbReference type="AlphaFoldDB" id="A0AA86QKI2"/>
<protein>
    <submittedName>
        <fullName evidence="1">Mob1-like protein</fullName>
    </submittedName>
    <submittedName>
        <fullName evidence="2">Mob1-like_protein</fullName>
    </submittedName>
</protein>
<dbReference type="InterPro" id="IPR036703">
    <property type="entry name" value="MOB_kinase_act_sf"/>
</dbReference>
<comment type="caution">
    <text evidence="1">The sequence shown here is derived from an EMBL/GenBank/DDBJ whole genome shotgun (WGS) entry which is preliminary data.</text>
</comment>
<sequence length="197" mass="23574">MFNKTTSTIVREPGHETVKNIEIDYTFSESQIDQQIQCPKDTDINDFISFNLCELVEDSQSFFLFVKGQCKTECDTMCAGQGNKYLWQVGQDKPQELKAVDYCNCLYDQITENLQNPKLFPITEPYPKDFLKYVKQMFRRLFRVFMHCYCSHFDLIYKSDMEQKLQYQIKYFAEFMKKYQLCEIEDLEPIKHLLDQK</sequence>
<reference evidence="2 3" key="2">
    <citation type="submission" date="2024-07" db="EMBL/GenBank/DDBJ databases">
        <authorList>
            <person name="Akdeniz Z."/>
        </authorList>
    </citation>
    <scope>NUCLEOTIDE SEQUENCE [LARGE SCALE GENOMIC DNA]</scope>
</reference>
<proteinExistence type="predicted"/>
<dbReference type="Proteomes" id="UP001642409">
    <property type="component" value="Unassembled WGS sequence"/>
</dbReference>
<dbReference type="SMART" id="SM01388">
    <property type="entry name" value="Mob1_phocein"/>
    <property type="match status" value="1"/>
</dbReference>
<dbReference type="Pfam" id="PF03637">
    <property type="entry name" value="Mob1_phocein"/>
    <property type="match status" value="1"/>
</dbReference>
<evidence type="ECO:0000313" key="2">
    <source>
        <dbReference type="EMBL" id="CAL5995853.1"/>
    </source>
</evidence>
<dbReference type="SUPFAM" id="SSF101152">
    <property type="entry name" value="Mob1/phocein"/>
    <property type="match status" value="1"/>
</dbReference>
<accession>A0AA86QKI2</accession>
<reference evidence="1" key="1">
    <citation type="submission" date="2023-06" db="EMBL/GenBank/DDBJ databases">
        <authorList>
            <person name="Kurt Z."/>
        </authorList>
    </citation>
    <scope>NUCLEOTIDE SEQUENCE</scope>
</reference>
<dbReference type="EMBL" id="CATOUU010000937">
    <property type="protein sequence ID" value="CAI9961171.1"/>
    <property type="molecule type" value="Genomic_DNA"/>
</dbReference>
<dbReference type="PANTHER" id="PTHR22599">
    <property type="entry name" value="MPS ONE BINDER KINASE ACTIVATOR-LIKE MOB"/>
    <property type="match status" value="1"/>
</dbReference>
<dbReference type="Gene3D" id="1.20.140.30">
    <property type="entry name" value="MOB kinase activator"/>
    <property type="match status" value="1"/>
</dbReference>
<keyword evidence="3" id="KW-1185">Reference proteome</keyword>
<evidence type="ECO:0000313" key="3">
    <source>
        <dbReference type="Proteomes" id="UP001642409"/>
    </source>
</evidence>
<dbReference type="InterPro" id="IPR005301">
    <property type="entry name" value="MOB_kinase_act_fam"/>
</dbReference>
<dbReference type="EMBL" id="CAXDID020000033">
    <property type="protein sequence ID" value="CAL5995853.1"/>
    <property type="molecule type" value="Genomic_DNA"/>
</dbReference>
<organism evidence="1">
    <name type="scientific">Hexamita inflata</name>
    <dbReference type="NCBI Taxonomy" id="28002"/>
    <lineage>
        <taxon>Eukaryota</taxon>
        <taxon>Metamonada</taxon>
        <taxon>Diplomonadida</taxon>
        <taxon>Hexamitidae</taxon>
        <taxon>Hexamitinae</taxon>
        <taxon>Hexamita</taxon>
    </lineage>
</organism>
<gene>
    <name evidence="2" type="ORF">HINF_LOCUS14305</name>
    <name evidence="1" type="ORF">HINF_LOCUS48816</name>
</gene>
<evidence type="ECO:0000313" key="1">
    <source>
        <dbReference type="EMBL" id="CAI9961171.1"/>
    </source>
</evidence>
<name>A0AA86QKI2_9EUKA</name>